<comment type="caution">
    <text evidence="5">The sequence shown here is derived from an EMBL/GenBank/DDBJ whole genome shotgun (WGS) entry which is preliminary data.</text>
</comment>
<accession>A0A135IBY9</accession>
<evidence type="ECO:0000313" key="5">
    <source>
        <dbReference type="EMBL" id="KXF82983.1"/>
    </source>
</evidence>
<dbReference type="GO" id="GO:0055085">
    <property type="term" value="P:transmembrane transport"/>
    <property type="evidence" value="ECO:0007669"/>
    <property type="project" value="InterPro"/>
</dbReference>
<feature type="signal peptide" evidence="4">
    <location>
        <begin position="1"/>
        <end position="26"/>
    </location>
</feature>
<dbReference type="InterPro" id="IPR038404">
    <property type="entry name" value="TRAP_DctP_sf"/>
</dbReference>
<dbReference type="Gene3D" id="3.40.190.170">
    <property type="entry name" value="Bacterial extracellular solute-binding protein, family 7"/>
    <property type="match status" value="1"/>
</dbReference>
<keyword evidence="6" id="KW-1185">Reference proteome</keyword>
<gene>
    <name evidence="5" type="ORF">ATN88_04345</name>
</gene>
<dbReference type="PANTHER" id="PTHR33376">
    <property type="match status" value="1"/>
</dbReference>
<dbReference type="CDD" id="cd13603">
    <property type="entry name" value="PBP2_TRAP_Siap_TeaA_like"/>
    <property type="match status" value="1"/>
</dbReference>
<dbReference type="InterPro" id="IPR004682">
    <property type="entry name" value="TRAP_DctP"/>
</dbReference>
<evidence type="ECO:0000256" key="3">
    <source>
        <dbReference type="ARBA" id="ARBA00022729"/>
    </source>
</evidence>
<sequence length="332" mass="36544">MKLIRCNVLAIITAFSMALTAPQLSAQTFKMALGDAAGGTQWELGKTFAEKLSDKTGGKAKVDLFPNGQLGTEQDTVNNAAIGLLDFSVLAINNVTPFSPTVGLLTMPYVIQSAEEARVLTQGDIGKELVENTIRDAGVRIIGWAYSGFRVLTNSKRPVKTPEDLKGLVIRVPRNEIMIASYQALGINPTPMAWSETFTGLQQGVVDGQDNPYITISAMKFNEVQKYVTNIRYIFSMEPLIISESVFQEQSPEMQKAILEAGQEATVHSFEFLQNTEDRIKKELVAKGMEISEPADNEKAWIESVTTVVWPKFYNSIGGKEKLDNALEQLGR</sequence>
<protein>
    <submittedName>
        <fullName evidence="5">C4-dicarboxylate ABC transporter substrate-binding protein</fullName>
    </submittedName>
</protein>
<dbReference type="NCBIfam" id="TIGR00787">
    <property type="entry name" value="dctP"/>
    <property type="match status" value="1"/>
</dbReference>
<dbReference type="OrthoDB" id="8690069at2"/>
<evidence type="ECO:0000256" key="1">
    <source>
        <dbReference type="ARBA" id="ARBA00009023"/>
    </source>
</evidence>
<comment type="similarity">
    <text evidence="1">Belongs to the bacterial solute-binding protein 7 family.</text>
</comment>
<dbReference type="GO" id="GO:0030288">
    <property type="term" value="C:outer membrane-bounded periplasmic space"/>
    <property type="evidence" value="ECO:0007669"/>
    <property type="project" value="InterPro"/>
</dbReference>
<proteinExistence type="inferred from homology"/>
<dbReference type="STRING" id="294935.ATN88_04345"/>
<feature type="chain" id="PRO_5007465837" evidence="4">
    <location>
        <begin position="27"/>
        <end position="332"/>
    </location>
</feature>
<organism evidence="5 6">
    <name type="scientific">Enterovibrio coralii</name>
    <dbReference type="NCBI Taxonomy" id="294935"/>
    <lineage>
        <taxon>Bacteria</taxon>
        <taxon>Pseudomonadati</taxon>
        <taxon>Pseudomonadota</taxon>
        <taxon>Gammaproteobacteria</taxon>
        <taxon>Vibrionales</taxon>
        <taxon>Vibrionaceae</taxon>
        <taxon>Enterovibrio</taxon>
    </lineage>
</organism>
<keyword evidence="3 4" id="KW-0732">Signal</keyword>
<dbReference type="EMBL" id="LNTY01000006">
    <property type="protein sequence ID" value="KXF82983.1"/>
    <property type="molecule type" value="Genomic_DNA"/>
</dbReference>
<evidence type="ECO:0000313" key="6">
    <source>
        <dbReference type="Proteomes" id="UP000070529"/>
    </source>
</evidence>
<dbReference type="SUPFAM" id="SSF53850">
    <property type="entry name" value="Periplasmic binding protein-like II"/>
    <property type="match status" value="1"/>
</dbReference>
<dbReference type="PIRSF" id="PIRSF006470">
    <property type="entry name" value="DctB"/>
    <property type="match status" value="1"/>
</dbReference>
<dbReference type="AlphaFoldDB" id="A0A135IBY9"/>
<name>A0A135IBY9_9GAMM</name>
<dbReference type="Pfam" id="PF03480">
    <property type="entry name" value="DctP"/>
    <property type="match status" value="1"/>
</dbReference>
<keyword evidence="2" id="KW-0813">Transport</keyword>
<evidence type="ECO:0000256" key="4">
    <source>
        <dbReference type="SAM" id="SignalP"/>
    </source>
</evidence>
<reference evidence="5 6" key="1">
    <citation type="submission" date="2015-11" db="EMBL/GenBank/DDBJ databases">
        <title>Genomic Taxonomy of the Vibrionaceae.</title>
        <authorList>
            <person name="Gomez-Gil B."/>
            <person name="Enciso-Ibarra J."/>
        </authorList>
    </citation>
    <scope>NUCLEOTIDE SEQUENCE [LARGE SCALE GENOMIC DNA]</scope>
    <source>
        <strain evidence="5 6">CAIM 912</strain>
    </source>
</reference>
<dbReference type="NCBIfam" id="NF037995">
    <property type="entry name" value="TRAP_S1"/>
    <property type="match status" value="1"/>
</dbReference>
<dbReference type="Proteomes" id="UP000070529">
    <property type="component" value="Unassembled WGS sequence"/>
</dbReference>
<dbReference type="PANTHER" id="PTHR33376:SF7">
    <property type="entry name" value="C4-DICARBOXYLATE-BINDING PROTEIN DCTB"/>
    <property type="match status" value="1"/>
</dbReference>
<dbReference type="InterPro" id="IPR018389">
    <property type="entry name" value="DctP_fam"/>
</dbReference>
<evidence type="ECO:0000256" key="2">
    <source>
        <dbReference type="ARBA" id="ARBA00022448"/>
    </source>
</evidence>